<keyword evidence="5" id="KW-0378">Hydrolase</keyword>
<dbReference type="InterPro" id="IPR018497">
    <property type="entry name" value="Peptidase_M13_C"/>
</dbReference>
<dbReference type="RefSeq" id="XP_006823072.1">
    <property type="nucleotide sequence ID" value="XM_006823009.1"/>
</dbReference>
<evidence type="ECO:0000259" key="8">
    <source>
        <dbReference type="Pfam" id="PF01431"/>
    </source>
</evidence>
<keyword evidence="7" id="KW-0482">Metalloprotease</keyword>
<evidence type="ECO:0000256" key="4">
    <source>
        <dbReference type="ARBA" id="ARBA00022723"/>
    </source>
</evidence>
<evidence type="ECO:0000259" key="9">
    <source>
        <dbReference type="Pfam" id="PF05649"/>
    </source>
</evidence>
<feature type="domain" description="Peptidase M13 C-terminal" evidence="8">
    <location>
        <begin position="277"/>
        <end position="486"/>
    </location>
</feature>
<dbReference type="InterPro" id="IPR024079">
    <property type="entry name" value="MetalloPept_cat_dom_sf"/>
</dbReference>
<protein>
    <submittedName>
        <fullName evidence="11">Endothelin-converting enzyme-like 1-like</fullName>
    </submittedName>
</protein>
<gene>
    <name evidence="11" type="primary">LOC100374393</name>
</gene>
<dbReference type="PROSITE" id="PS51885">
    <property type="entry name" value="NEPRILYSIN"/>
    <property type="match status" value="1"/>
</dbReference>
<dbReference type="PANTHER" id="PTHR11733:SF167">
    <property type="entry name" value="FI17812P1-RELATED"/>
    <property type="match status" value="1"/>
</dbReference>
<dbReference type="PANTHER" id="PTHR11733">
    <property type="entry name" value="ZINC METALLOPROTEASE FAMILY M13 NEPRILYSIN-RELATED"/>
    <property type="match status" value="1"/>
</dbReference>
<dbReference type="InterPro" id="IPR000718">
    <property type="entry name" value="Peptidase_M13"/>
</dbReference>
<evidence type="ECO:0000256" key="2">
    <source>
        <dbReference type="ARBA" id="ARBA00007357"/>
    </source>
</evidence>
<keyword evidence="10" id="KW-1185">Reference proteome</keyword>
<dbReference type="SUPFAM" id="SSF55486">
    <property type="entry name" value="Metalloproteases ('zincins'), catalytic domain"/>
    <property type="match status" value="1"/>
</dbReference>
<evidence type="ECO:0000256" key="5">
    <source>
        <dbReference type="ARBA" id="ARBA00022801"/>
    </source>
</evidence>
<evidence type="ECO:0000256" key="6">
    <source>
        <dbReference type="ARBA" id="ARBA00022833"/>
    </source>
</evidence>
<evidence type="ECO:0000313" key="11">
    <source>
        <dbReference type="RefSeq" id="XP_006823072.1"/>
    </source>
</evidence>
<organism evidence="10 11">
    <name type="scientific">Saccoglossus kowalevskii</name>
    <name type="common">Acorn worm</name>
    <dbReference type="NCBI Taxonomy" id="10224"/>
    <lineage>
        <taxon>Eukaryota</taxon>
        <taxon>Metazoa</taxon>
        <taxon>Hemichordata</taxon>
        <taxon>Enteropneusta</taxon>
        <taxon>Harrimaniidae</taxon>
        <taxon>Saccoglossus</taxon>
    </lineage>
</organism>
<dbReference type="GeneID" id="100374393"/>
<dbReference type="Gene3D" id="3.40.390.10">
    <property type="entry name" value="Collagenase (Catalytic Domain)"/>
    <property type="match status" value="1"/>
</dbReference>
<feature type="domain" description="Peptidase M13 N-terminal" evidence="9">
    <location>
        <begin position="66"/>
        <end position="218"/>
    </location>
</feature>
<accession>A0ABM0MST1</accession>
<dbReference type="Pfam" id="PF05649">
    <property type="entry name" value="Peptidase_M13_N"/>
    <property type="match status" value="1"/>
</dbReference>
<feature type="non-terminal residue" evidence="11">
    <location>
        <position position="1"/>
    </location>
</feature>
<comment type="similarity">
    <text evidence="2">Belongs to the peptidase M13 family.</text>
</comment>
<proteinExistence type="inferred from homology"/>
<dbReference type="CDD" id="cd08662">
    <property type="entry name" value="M13"/>
    <property type="match status" value="1"/>
</dbReference>
<dbReference type="Proteomes" id="UP000694865">
    <property type="component" value="Unplaced"/>
</dbReference>
<dbReference type="InterPro" id="IPR008753">
    <property type="entry name" value="Peptidase_M13_N"/>
</dbReference>
<keyword evidence="3" id="KW-0645">Protease</keyword>
<dbReference type="PRINTS" id="PR00786">
    <property type="entry name" value="NEPRILYSIN"/>
</dbReference>
<keyword evidence="4" id="KW-0479">Metal-binding</keyword>
<dbReference type="Pfam" id="PF01431">
    <property type="entry name" value="Peptidase_M13"/>
    <property type="match status" value="1"/>
</dbReference>
<evidence type="ECO:0000256" key="7">
    <source>
        <dbReference type="ARBA" id="ARBA00023049"/>
    </source>
</evidence>
<comment type="cofactor">
    <cofactor evidence="1">
        <name>Zn(2+)</name>
        <dbReference type="ChEBI" id="CHEBI:29105"/>
    </cofactor>
</comment>
<evidence type="ECO:0000256" key="3">
    <source>
        <dbReference type="ARBA" id="ARBA00022670"/>
    </source>
</evidence>
<reference evidence="11" key="1">
    <citation type="submission" date="2025-08" db="UniProtKB">
        <authorList>
            <consortium name="RefSeq"/>
        </authorList>
    </citation>
    <scope>IDENTIFICATION</scope>
    <source>
        <tissue evidence="11">Testes</tissue>
    </source>
</reference>
<keyword evidence="6" id="KW-0862">Zinc</keyword>
<name>A0ABM0MST1_SACKO</name>
<evidence type="ECO:0000256" key="1">
    <source>
        <dbReference type="ARBA" id="ARBA00001947"/>
    </source>
</evidence>
<sequence length="487" mass="56651">IDQIPRSTFLHNGDNDTYVIGYKNYMKSLLVELNVNETVADNFVEDVFEFERQLNSFFILDNLNTFYEEMEEIDENSEVICYGPDYLELANELVNVTSDRILHNFMMWKLLDSVAYYLSDPFRDQYTKFHNLLDGKSGKRERWKECQDECNIVFDMAVGAMFVREAFSEDDKAEVEVMIQDIKDAYIDELPNIDWMDDESRSKAEAKAKLMGYEIGYPDYILNTTELDARWEGFEVNRTQFFVNRMSFHRHRNEGTMKWIFKEPNPDEWYLPPQIVNAYYDPTTNNMTFLAGILQSPMYNPRYTMAFNYGAIGMVMGHELTHGFDTIGGMYNHEGALIPGGWYTEETTEGFLNETECVVDLYNSYCMPPWTDLGCIDGELTKSENIADLGGIKQAFYAYNNYYLARNLDVGLIPGFRSNDEVLFLAFSQGWCNKYTTEYLEQMLVSDPHSPAMYRVIGPLSNFEEFGSLYGCTTNDEMNREDKCSVW</sequence>
<evidence type="ECO:0000313" key="10">
    <source>
        <dbReference type="Proteomes" id="UP000694865"/>
    </source>
</evidence>